<comment type="similarity">
    <text evidence="1">Belongs to the cytochrome P450 family.</text>
</comment>
<gene>
    <name evidence="2" type="ORF">GCM10011609_13020</name>
</gene>
<dbReference type="PROSITE" id="PS00086">
    <property type="entry name" value="CYTOCHROME_P450"/>
    <property type="match status" value="1"/>
</dbReference>
<proteinExistence type="inferred from homology"/>
<dbReference type="SUPFAM" id="SSF48264">
    <property type="entry name" value="Cytochrome P450"/>
    <property type="match status" value="1"/>
</dbReference>
<dbReference type="PANTHER" id="PTHR46696">
    <property type="entry name" value="P450, PUTATIVE (EUROFUNG)-RELATED"/>
    <property type="match status" value="1"/>
</dbReference>
<evidence type="ECO:0000313" key="2">
    <source>
        <dbReference type="EMBL" id="GGM78687.1"/>
    </source>
</evidence>
<protein>
    <submittedName>
        <fullName evidence="2">Cytochrome P450</fullName>
    </submittedName>
</protein>
<organism evidence="2 3">
    <name type="scientific">Lentzea pudingi</name>
    <dbReference type="NCBI Taxonomy" id="1789439"/>
    <lineage>
        <taxon>Bacteria</taxon>
        <taxon>Bacillati</taxon>
        <taxon>Actinomycetota</taxon>
        <taxon>Actinomycetes</taxon>
        <taxon>Pseudonocardiales</taxon>
        <taxon>Pseudonocardiaceae</taxon>
        <taxon>Lentzea</taxon>
    </lineage>
</organism>
<dbReference type="InterPro" id="IPR017972">
    <property type="entry name" value="Cyt_P450_CS"/>
</dbReference>
<reference evidence="3" key="1">
    <citation type="journal article" date="2019" name="Int. J. Syst. Evol. Microbiol.">
        <title>The Global Catalogue of Microorganisms (GCM) 10K type strain sequencing project: providing services to taxonomists for standard genome sequencing and annotation.</title>
        <authorList>
            <consortium name="The Broad Institute Genomics Platform"/>
            <consortium name="The Broad Institute Genome Sequencing Center for Infectious Disease"/>
            <person name="Wu L."/>
            <person name="Ma J."/>
        </authorList>
    </citation>
    <scope>NUCLEOTIDE SEQUENCE [LARGE SCALE GENOMIC DNA]</scope>
    <source>
        <strain evidence="3">CGMCC 4.7319</strain>
    </source>
</reference>
<evidence type="ECO:0000313" key="3">
    <source>
        <dbReference type="Proteomes" id="UP000597656"/>
    </source>
</evidence>
<dbReference type="EMBL" id="BMNC01000002">
    <property type="protein sequence ID" value="GGM78687.1"/>
    <property type="molecule type" value="Genomic_DNA"/>
</dbReference>
<name>A0ABQ2HF90_9PSEU</name>
<evidence type="ECO:0000256" key="1">
    <source>
        <dbReference type="ARBA" id="ARBA00010617"/>
    </source>
</evidence>
<dbReference type="Gene3D" id="1.10.630.10">
    <property type="entry name" value="Cytochrome P450"/>
    <property type="match status" value="1"/>
</dbReference>
<sequence>MLTVTGRVSHPPASVPLVDLFTFTRAELTSPVQFAGGRWVVSDYDDVRAVLADPVTYLPDNALTAVTLVAPAALRSLVRARFSLPPTLANNGSSSHASLRRLVASFFTPARVAAAEPRIRSLVLERLGGADLVRDLAWDLPAIVLMELLDCPNVDIPTLKRWSSGSLEFFWGDITRERQLELVDEVGDFHQWLIKRYHARDGGLFCALADAGVSAEDSAGLCYFLLIAGQETTTQLLSTALRRALQDRSLWARLPEPGVAEVFIEDVLRTETPVVTWRRLTARDVVLSGVHVPAGAELVLLLSGKETDSRHLAFGYGRHFCLGAGLARLEAVVTLRTVAEHEPSLHLVGPDPEWLNLLSFRAPKSVAVSR</sequence>
<keyword evidence="3" id="KW-1185">Reference proteome</keyword>
<dbReference type="PRINTS" id="PR00359">
    <property type="entry name" value="BP450"/>
</dbReference>
<accession>A0ABQ2HF90</accession>
<dbReference type="PANTHER" id="PTHR46696:SF6">
    <property type="entry name" value="P450, PUTATIVE (EUROFUNG)-RELATED"/>
    <property type="match status" value="1"/>
</dbReference>
<dbReference type="InterPro" id="IPR036396">
    <property type="entry name" value="Cyt_P450_sf"/>
</dbReference>
<dbReference type="InterPro" id="IPR002397">
    <property type="entry name" value="Cyt_P450_B"/>
</dbReference>
<comment type="caution">
    <text evidence="2">The sequence shown here is derived from an EMBL/GenBank/DDBJ whole genome shotgun (WGS) entry which is preliminary data.</text>
</comment>
<dbReference type="Proteomes" id="UP000597656">
    <property type="component" value="Unassembled WGS sequence"/>
</dbReference>